<gene>
    <name evidence="1" type="ORF">METZ01_LOCUS420043</name>
</gene>
<dbReference type="EMBL" id="UINC01165668">
    <property type="protein sequence ID" value="SVD67189.1"/>
    <property type="molecule type" value="Genomic_DNA"/>
</dbReference>
<feature type="non-terminal residue" evidence="1">
    <location>
        <position position="55"/>
    </location>
</feature>
<accession>A0A382X8I4</accession>
<protein>
    <submittedName>
        <fullName evidence="1">Uncharacterized protein</fullName>
    </submittedName>
</protein>
<name>A0A382X8I4_9ZZZZ</name>
<evidence type="ECO:0000313" key="1">
    <source>
        <dbReference type="EMBL" id="SVD67189.1"/>
    </source>
</evidence>
<proteinExistence type="predicted"/>
<dbReference type="AlphaFoldDB" id="A0A382X8I4"/>
<reference evidence="1" key="1">
    <citation type="submission" date="2018-05" db="EMBL/GenBank/DDBJ databases">
        <authorList>
            <person name="Lanie J.A."/>
            <person name="Ng W.-L."/>
            <person name="Kazmierczak K.M."/>
            <person name="Andrzejewski T.M."/>
            <person name="Davidsen T.M."/>
            <person name="Wayne K.J."/>
            <person name="Tettelin H."/>
            <person name="Glass J.I."/>
            <person name="Rusch D."/>
            <person name="Podicherti R."/>
            <person name="Tsui H.-C.T."/>
            <person name="Winkler M.E."/>
        </authorList>
    </citation>
    <scope>NUCLEOTIDE SEQUENCE</scope>
</reference>
<organism evidence="1">
    <name type="scientific">marine metagenome</name>
    <dbReference type="NCBI Taxonomy" id="408172"/>
    <lineage>
        <taxon>unclassified sequences</taxon>
        <taxon>metagenomes</taxon>
        <taxon>ecological metagenomes</taxon>
    </lineage>
</organism>
<sequence>MYEACSGMPQTMVVKLVMDGKVSKFNLGNFPHPDLTLRILQKIDSISNTGEPETY</sequence>